<dbReference type="GeneID" id="104598694"/>
<gene>
    <name evidence="10" type="primary">LOC104598694</name>
</gene>
<dbReference type="RefSeq" id="XP_010259177.1">
    <property type="nucleotide sequence ID" value="XM_010260875.1"/>
</dbReference>
<dbReference type="InterPro" id="IPR044800">
    <property type="entry name" value="LEC2-like"/>
</dbReference>
<dbReference type="PROSITE" id="PS51032">
    <property type="entry name" value="AP2_ERF"/>
    <property type="match status" value="1"/>
</dbReference>
<dbReference type="SMR" id="A0A1U8ABU3"/>
<dbReference type="InterPro" id="IPR003340">
    <property type="entry name" value="B3_DNA-bd"/>
</dbReference>
<evidence type="ECO:0000256" key="6">
    <source>
        <dbReference type="SAM" id="MobiDB-lite"/>
    </source>
</evidence>
<dbReference type="PANTHER" id="PTHR31140">
    <property type="entry name" value="B3 DOMAIN-CONTAINING TRANSCRIPTION FACTOR ABI3"/>
    <property type="match status" value="1"/>
</dbReference>
<dbReference type="InterPro" id="IPR016177">
    <property type="entry name" value="DNA-bd_dom_sf"/>
</dbReference>
<evidence type="ECO:0000313" key="9">
    <source>
        <dbReference type="Proteomes" id="UP000189703"/>
    </source>
</evidence>
<sequence>MEEEILSTVSNSGAFAAPEGSDANSSSNLDRPNKRQRDEHSTSSASRFKGVVMQQNGNWGAQIYANHQRIWLGTFKTEQAAAMAYDSAAIKLRKGYSHRNFPWTDIAAQEPFFQDLHTTDKILNMIKDGSYQSKLMEFIMNQSSQLGNPLSIKGGANERGILRQELFHKELTPSDVGKLNRLVIPKKYAVAYFPLAPEATFEENEDGGKVEAMELTVRDSELKLWKFRYCYWKSSQSFVFTRGWNRFVKEKELKAGDTVVFYMCQYTEASKEVRSFCMIETQSIGGARDRGQIMDGESSERSLDGDGEGHGRVEKGIRLFGVEINFHRRRATCICVQKFRGGKGDCYYQTSRELIAMVRVSRELDRPQNSQDAQRDYSDEQWFCSCVLKEIGLFNRS</sequence>
<dbReference type="eggNOG" id="ENOG502QQEC">
    <property type="taxonomic scope" value="Eukaryota"/>
</dbReference>
<proteinExistence type="predicted"/>
<dbReference type="Gene3D" id="2.40.330.10">
    <property type="entry name" value="DNA-binding pseudobarrel domain"/>
    <property type="match status" value="1"/>
</dbReference>
<evidence type="ECO:0000256" key="1">
    <source>
        <dbReference type="ARBA" id="ARBA00004123"/>
    </source>
</evidence>
<dbReference type="InterPro" id="IPR001471">
    <property type="entry name" value="AP2/ERF_dom"/>
</dbReference>
<keyword evidence="5" id="KW-0539">Nucleus</keyword>
<evidence type="ECO:0000256" key="3">
    <source>
        <dbReference type="ARBA" id="ARBA00023125"/>
    </source>
</evidence>
<dbReference type="Gene3D" id="3.30.730.10">
    <property type="entry name" value="AP2/ERF domain"/>
    <property type="match status" value="1"/>
</dbReference>
<feature type="domain" description="TF-B3" evidence="7">
    <location>
        <begin position="167"/>
        <end position="282"/>
    </location>
</feature>
<dbReference type="CDD" id="cd10017">
    <property type="entry name" value="B3_DNA"/>
    <property type="match status" value="1"/>
</dbReference>
<feature type="domain" description="AP2/ERF" evidence="8">
    <location>
        <begin position="47"/>
        <end position="102"/>
    </location>
</feature>
<dbReference type="InterPro" id="IPR036955">
    <property type="entry name" value="AP2/ERF_dom_sf"/>
</dbReference>
<evidence type="ECO:0000256" key="5">
    <source>
        <dbReference type="ARBA" id="ARBA00023242"/>
    </source>
</evidence>
<comment type="subcellular location">
    <subcellularLocation>
        <location evidence="1">Nucleus</location>
    </subcellularLocation>
</comment>
<dbReference type="GO" id="GO:0005634">
    <property type="term" value="C:nucleus"/>
    <property type="evidence" value="ECO:0007669"/>
    <property type="project" value="UniProtKB-SubCell"/>
</dbReference>
<evidence type="ECO:0000259" key="8">
    <source>
        <dbReference type="PROSITE" id="PS51032"/>
    </source>
</evidence>
<evidence type="ECO:0000256" key="2">
    <source>
        <dbReference type="ARBA" id="ARBA00023015"/>
    </source>
</evidence>
<dbReference type="InterPro" id="IPR015300">
    <property type="entry name" value="DNA-bd_pseudobarrel_sf"/>
</dbReference>
<dbReference type="SMART" id="SM00380">
    <property type="entry name" value="AP2"/>
    <property type="match status" value="1"/>
</dbReference>
<dbReference type="Pfam" id="PF02362">
    <property type="entry name" value="B3"/>
    <property type="match status" value="1"/>
</dbReference>
<protein>
    <submittedName>
        <fullName evidence="10">AP2/ERF and B3 domain-containing transcription factor At1g50680-like</fullName>
    </submittedName>
</protein>
<dbReference type="InParanoid" id="A0A1U8ABU3"/>
<dbReference type="OrthoDB" id="2020802at2759"/>
<dbReference type="SUPFAM" id="SSF101936">
    <property type="entry name" value="DNA-binding pseudobarrel domain"/>
    <property type="match status" value="1"/>
</dbReference>
<name>A0A1U8ABU3_NELNU</name>
<keyword evidence="3" id="KW-0238">DNA-binding</keyword>
<dbReference type="Proteomes" id="UP000189703">
    <property type="component" value="Unplaced"/>
</dbReference>
<accession>A0A1U8ABU3</accession>
<feature type="region of interest" description="Disordered" evidence="6">
    <location>
        <begin position="1"/>
        <end position="49"/>
    </location>
</feature>
<dbReference type="FunCoup" id="A0A1U8ABU3">
    <property type="interactions" value="54"/>
</dbReference>
<dbReference type="KEGG" id="nnu:104598694"/>
<dbReference type="GO" id="GO:0003700">
    <property type="term" value="F:DNA-binding transcription factor activity"/>
    <property type="evidence" value="ECO:0007669"/>
    <property type="project" value="InterPro"/>
</dbReference>
<dbReference type="PROSITE" id="PS50863">
    <property type="entry name" value="B3"/>
    <property type="match status" value="1"/>
</dbReference>
<dbReference type="PANTHER" id="PTHR31140:SF58">
    <property type="entry name" value="DNA-BINDING PROTEIN RAV1"/>
    <property type="match status" value="1"/>
</dbReference>
<dbReference type="FunFam" id="3.30.730.10:FF:000008">
    <property type="entry name" value="AP2 domain-containing protein RAP2.8"/>
    <property type="match status" value="1"/>
</dbReference>
<dbReference type="GO" id="GO:0003677">
    <property type="term" value="F:DNA binding"/>
    <property type="evidence" value="ECO:0007669"/>
    <property type="project" value="UniProtKB-KW"/>
</dbReference>
<evidence type="ECO:0000313" key="10">
    <source>
        <dbReference type="RefSeq" id="XP_010259177.1"/>
    </source>
</evidence>
<dbReference type="CDD" id="cd00018">
    <property type="entry name" value="AP2"/>
    <property type="match status" value="1"/>
</dbReference>
<keyword evidence="9" id="KW-1185">Reference proteome</keyword>
<organism evidence="9 10">
    <name type="scientific">Nelumbo nucifera</name>
    <name type="common">Sacred lotus</name>
    <dbReference type="NCBI Taxonomy" id="4432"/>
    <lineage>
        <taxon>Eukaryota</taxon>
        <taxon>Viridiplantae</taxon>
        <taxon>Streptophyta</taxon>
        <taxon>Embryophyta</taxon>
        <taxon>Tracheophyta</taxon>
        <taxon>Spermatophyta</taxon>
        <taxon>Magnoliopsida</taxon>
        <taxon>Proteales</taxon>
        <taxon>Nelumbonaceae</taxon>
        <taxon>Nelumbo</taxon>
    </lineage>
</organism>
<keyword evidence="2" id="KW-0805">Transcription regulation</keyword>
<feature type="region of interest" description="Disordered" evidence="6">
    <location>
        <begin position="289"/>
        <end position="310"/>
    </location>
</feature>
<dbReference type="SMART" id="SM01019">
    <property type="entry name" value="B3"/>
    <property type="match status" value="1"/>
</dbReference>
<reference evidence="10" key="1">
    <citation type="submission" date="2025-08" db="UniProtKB">
        <authorList>
            <consortium name="RefSeq"/>
        </authorList>
    </citation>
    <scope>IDENTIFICATION</scope>
</reference>
<evidence type="ECO:0000256" key="4">
    <source>
        <dbReference type="ARBA" id="ARBA00023163"/>
    </source>
</evidence>
<dbReference type="OMA" id="SEHRRIW"/>
<evidence type="ECO:0000259" key="7">
    <source>
        <dbReference type="PROSITE" id="PS50863"/>
    </source>
</evidence>
<keyword evidence="4" id="KW-0804">Transcription</keyword>
<feature type="compositionally biased region" description="Basic and acidic residues" evidence="6">
    <location>
        <begin position="31"/>
        <end position="41"/>
    </location>
</feature>
<dbReference type="SUPFAM" id="SSF54171">
    <property type="entry name" value="DNA-binding domain"/>
    <property type="match status" value="1"/>
</dbReference>
<dbReference type="AlphaFoldDB" id="A0A1U8ABU3"/>